<dbReference type="InterPro" id="IPR018060">
    <property type="entry name" value="HTH_AraC"/>
</dbReference>
<accession>A0A919Y6N1</accession>
<dbReference type="PROSITE" id="PS50110">
    <property type="entry name" value="RESPONSE_REGULATORY"/>
    <property type="match status" value="1"/>
</dbReference>
<dbReference type="Pfam" id="PF12833">
    <property type="entry name" value="HTH_18"/>
    <property type="match status" value="1"/>
</dbReference>
<dbReference type="Proteomes" id="UP000678895">
    <property type="component" value="Unassembled WGS sequence"/>
</dbReference>
<organism evidence="7 8">
    <name type="scientific">Paenibacillus apis</name>
    <dbReference type="NCBI Taxonomy" id="1792174"/>
    <lineage>
        <taxon>Bacteria</taxon>
        <taxon>Bacillati</taxon>
        <taxon>Bacillota</taxon>
        <taxon>Bacilli</taxon>
        <taxon>Bacillales</taxon>
        <taxon>Paenibacillaceae</taxon>
        <taxon>Paenibacillus</taxon>
    </lineage>
</organism>
<dbReference type="PANTHER" id="PTHR43280:SF2">
    <property type="entry name" value="HTH-TYPE TRANSCRIPTIONAL REGULATOR EXSA"/>
    <property type="match status" value="1"/>
</dbReference>
<feature type="domain" description="Response regulatory" evidence="6">
    <location>
        <begin position="2"/>
        <end position="119"/>
    </location>
</feature>
<reference evidence="7" key="1">
    <citation type="submission" date="2021-03" db="EMBL/GenBank/DDBJ databases">
        <title>Antimicrobial resistance genes in bacteria isolated from Japanese honey, and their potential for conferring macrolide and lincosamide resistance in the American foulbrood pathogen Paenibacillus larvae.</title>
        <authorList>
            <person name="Okamoto M."/>
            <person name="Kumagai M."/>
            <person name="Kanamori H."/>
            <person name="Takamatsu D."/>
        </authorList>
    </citation>
    <scope>NUCLEOTIDE SEQUENCE</scope>
    <source>
        <strain evidence="7">J41TS4</strain>
    </source>
</reference>
<keyword evidence="4" id="KW-0597">Phosphoprotein</keyword>
<keyword evidence="3" id="KW-0804">Transcription</keyword>
<evidence type="ECO:0000313" key="7">
    <source>
        <dbReference type="EMBL" id="GIO43320.1"/>
    </source>
</evidence>
<dbReference type="SUPFAM" id="SSF46689">
    <property type="entry name" value="Homeodomain-like"/>
    <property type="match status" value="2"/>
</dbReference>
<dbReference type="PANTHER" id="PTHR43280">
    <property type="entry name" value="ARAC-FAMILY TRANSCRIPTIONAL REGULATOR"/>
    <property type="match status" value="1"/>
</dbReference>
<evidence type="ECO:0000256" key="1">
    <source>
        <dbReference type="ARBA" id="ARBA00023015"/>
    </source>
</evidence>
<name>A0A919Y6N1_9BACL</name>
<dbReference type="PRINTS" id="PR00032">
    <property type="entry name" value="HTHARAC"/>
</dbReference>
<dbReference type="SUPFAM" id="SSF52172">
    <property type="entry name" value="CheY-like"/>
    <property type="match status" value="1"/>
</dbReference>
<dbReference type="Pfam" id="PF17853">
    <property type="entry name" value="GGDEF_2"/>
    <property type="match status" value="1"/>
</dbReference>
<sequence>MRILIADDDDYTREGLAESIDWASYGITKVIQARDGEEALRIAMTRKLDIVLTDIRMPRLNGIEFAEKLAGASPDSKLLFMSGYMEVNYLKSAIKLSAVDYIEKPIRIPELEKAIRKTVDTLLQSRMQHDLSDQKLKLERYKLANLLRTKEGDMDEIRRLCEETGFPVNRHYIGLALRFGEEKGEERDHLAEMIDFCARHGFPSVGERSDKGIAHIITAFRRHEEERVELLAGALLGQFPELTIGIGSVSADLSEVGKSCRDALTVLQRSFYQPRVRRFVFNGSRSALPSVRTDVVVEFVRCMKHEPELLPIWINGLCDDLIKDGTQSKERVVSMFSSFAHAMLSEKNGILMGSGRVYQIREVGALLESADSMEEIRRMMLELCETYLEEIRKTSPYSRTVSAVMKYIAAHCGNADLDIRRIAEHLHMSSAHLGMLFKQETGITIKQYINSYRLELAKQLIGNENYKMNEVAQICGYASASYFAKAFKAATNLTPVEYRKSTYR</sequence>
<dbReference type="CDD" id="cd17536">
    <property type="entry name" value="REC_YesN-like"/>
    <property type="match status" value="1"/>
</dbReference>
<evidence type="ECO:0000313" key="8">
    <source>
        <dbReference type="Proteomes" id="UP000678895"/>
    </source>
</evidence>
<feature type="modified residue" description="4-aspartylphosphate" evidence="4">
    <location>
        <position position="54"/>
    </location>
</feature>
<evidence type="ECO:0000256" key="2">
    <source>
        <dbReference type="ARBA" id="ARBA00023125"/>
    </source>
</evidence>
<dbReference type="GO" id="GO:0043565">
    <property type="term" value="F:sequence-specific DNA binding"/>
    <property type="evidence" value="ECO:0007669"/>
    <property type="project" value="InterPro"/>
</dbReference>
<dbReference type="Gene3D" id="3.40.50.2300">
    <property type="match status" value="1"/>
</dbReference>
<dbReference type="PROSITE" id="PS01124">
    <property type="entry name" value="HTH_ARAC_FAMILY_2"/>
    <property type="match status" value="1"/>
</dbReference>
<dbReference type="SMART" id="SM00342">
    <property type="entry name" value="HTH_ARAC"/>
    <property type="match status" value="1"/>
</dbReference>
<dbReference type="PROSITE" id="PS00041">
    <property type="entry name" value="HTH_ARAC_FAMILY_1"/>
    <property type="match status" value="1"/>
</dbReference>
<dbReference type="SMART" id="SM00448">
    <property type="entry name" value="REC"/>
    <property type="match status" value="1"/>
</dbReference>
<keyword evidence="8" id="KW-1185">Reference proteome</keyword>
<comment type="caution">
    <text evidence="7">The sequence shown here is derived from an EMBL/GenBank/DDBJ whole genome shotgun (WGS) entry which is preliminary data.</text>
</comment>
<protein>
    <submittedName>
        <fullName evidence="7">DNA-binding response regulator</fullName>
    </submittedName>
</protein>
<feature type="domain" description="HTH araC/xylS-type" evidence="5">
    <location>
        <begin position="402"/>
        <end position="501"/>
    </location>
</feature>
<dbReference type="Pfam" id="PF00072">
    <property type="entry name" value="Response_reg"/>
    <property type="match status" value="1"/>
</dbReference>
<keyword evidence="1" id="KW-0805">Transcription regulation</keyword>
<dbReference type="GO" id="GO:0000160">
    <property type="term" value="P:phosphorelay signal transduction system"/>
    <property type="evidence" value="ECO:0007669"/>
    <property type="project" value="InterPro"/>
</dbReference>
<gene>
    <name evidence="7" type="ORF">J41TS4_30780</name>
</gene>
<dbReference type="InterPro" id="IPR020449">
    <property type="entry name" value="Tscrpt_reg_AraC-type_HTH"/>
</dbReference>
<evidence type="ECO:0000256" key="3">
    <source>
        <dbReference type="ARBA" id="ARBA00023163"/>
    </source>
</evidence>
<dbReference type="RefSeq" id="WP_301628369.1">
    <property type="nucleotide sequence ID" value="NZ_BORS01000010.1"/>
</dbReference>
<dbReference type="AlphaFoldDB" id="A0A919Y6N1"/>
<proteinExistence type="predicted"/>
<dbReference type="InterPro" id="IPR009057">
    <property type="entry name" value="Homeodomain-like_sf"/>
</dbReference>
<dbReference type="InterPro" id="IPR018062">
    <property type="entry name" value="HTH_AraC-typ_CS"/>
</dbReference>
<evidence type="ECO:0000256" key="4">
    <source>
        <dbReference type="PROSITE-ProRule" id="PRU00169"/>
    </source>
</evidence>
<dbReference type="InterPro" id="IPR041522">
    <property type="entry name" value="CdaR_GGDEF"/>
</dbReference>
<evidence type="ECO:0000259" key="5">
    <source>
        <dbReference type="PROSITE" id="PS01124"/>
    </source>
</evidence>
<dbReference type="GO" id="GO:0003700">
    <property type="term" value="F:DNA-binding transcription factor activity"/>
    <property type="evidence" value="ECO:0007669"/>
    <property type="project" value="InterPro"/>
</dbReference>
<keyword evidence="2 7" id="KW-0238">DNA-binding</keyword>
<dbReference type="InterPro" id="IPR001789">
    <property type="entry name" value="Sig_transdc_resp-reg_receiver"/>
</dbReference>
<dbReference type="Gene3D" id="1.10.10.60">
    <property type="entry name" value="Homeodomain-like"/>
    <property type="match status" value="2"/>
</dbReference>
<evidence type="ECO:0000259" key="6">
    <source>
        <dbReference type="PROSITE" id="PS50110"/>
    </source>
</evidence>
<dbReference type="EMBL" id="BORS01000010">
    <property type="protein sequence ID" value="GIO43320.1"/>
    <property type="molecule type" value="Genomic_DNA"/>
</dbReference>
<dbReference type="InterPro" id="IPR011006">
    <property type="entry name" value="CheY-like_superfamily"/>
</dbReference>